<evidence type="ECO:0000313" key="2">
    <source>
        <dbReference type="EMBL" id="GAK75081.1"/>
    </source>
</evidence>
<dbReference type="InterPro" id="IPR024775">
    <property type="entry name" value="DinB-like"/>
</dbReference>
<evidence type="ECO:0000259" key="1">
    <source>
        <dbReference type="Pfam" id="PF12867"/>
    </source>
</evidence>
<dbReference type="SUPFAM" id="SSF109854">
    <property type="entry name" value="DinB/YfiT-like putative metalloenzymes"/>
    <property type="match status" value="1"/>
</dbReference>
<dbReference type="Gene3D" id="1.20.120.450">
    <property type="entry name" value="dinb family like domain"/>
    <property type="match status" value="1"/>
</dbReference>
<dbReference type="InterPro" id="IPR034660">
    <property type="entry name" value="DinB/YfiT-like"/>
</dbReference>
<dbReference type="Proteomes" id="UP000028980">
    <property type="component" value="Unassembled WGS sequence"/>
</dbReference>
<proteinExistence type="predicted"/>
<evidence type="ECO:0000313" key="3">
    <source>
        <dbReference type="Proteomes" id="UP000028980"/>
    </source>
</evidence>
<dbReference type="Pfam" id="PF12867">
    <property type="entry name" value="DinB_2"/>
    <property type="match status" value="1"/>
</dbReference>
<sequence>MNHLFEHNLTTRKIFLSLIDQLTVDELNLIPEGFRNNIIWNIVHSITAQQGLVYGLSGLEKSVTKELADKYGNGTTPDSKVSKEQIEEYKIMLVDLVEKTKADYENGVFKEFKEYTTSTGYTMRNVEEALSMNNIHEGIHLGYALAIRKAIKSN</sequence>
<dbReference type="AlphaFoldDB" id="A0A081D835"/>
<protein>
    <recommendedName>
        <fullName evidence="1">DinB-like domain-containing protein</fullName>
    </recommendedName>
</protein>
<feature type="domain" description="DinB-like" evidence="1">
    <location>
        <begin position="10"/>
        <end position="143"/>
    </location>
</feature>
<organism evidence="2 3">
    <name type="scientific">Nonlabens ulvanivorans</name>
    <name type="common">Persicivirga ulvanivorans</name>
    <dbReference type="NCBI Taxonomy" id="906888"/>
    <lineage>
        <taxon>Bacteria</taxon>
        <taxon>Pseudomonadati</taxon>
        <taxon>Bacteroidota</taxon>
        <taxon>Flavobacteriia</taxon>
        <taxon>Flavobacteriales</taxon>
        <taxon>Flavobacteriaceae</taxon>
        <taxon>Nonlabens</taxon>
    </lineage>
</organism>
<name>A0A081D835_NONUL</name>
<dbReference type="RefSeq" id="WP_042269475.1">
    <property type="nucleotide sequence ID" value="NZ_JBDUVK010000063.1"/>
</dbReference>
<gene>
    <name evidence="2" type="ORF">JCM19296_659</name>
</gene>
<accession>A0A081D835</accession>
<reference evidence="2 3" key="1">
    <citation type="journal article" date="2014" name="Genome Announc.">
        <title>Draft Genome Sequences of Marine Flavobacterium Nonlabens Strains NR17, NR24, NR27, NR32, NR33, and Ara13.</title>
        <authorList>
            <person name="Nakanishi M."/>
            <person name="Meirelles P."/>
            <person name="Suzuki R."/>
            <person name="Takatani N."/>
            <person name="Mino S."/>
            <person name="Suda W."/>
            <person name="Oshima K."/>
            <person name="Hattori M."/>
            <person name="Ohkuma M."/>
            <person name="Hosokawa M."/>
            <person name="Miyashita K."/>
            <person name="Thompson F.L."/>
            <person name="Niwa A."/>
            <person name="Sawabe T."/>
            <person name="Sawabe T."/>
        </authorList>
    </citation>
    <scope>NUCLEOTIDE SEQUENCE [LARGE SCALE GENOMIC DNA]</scope>
    <source>
        <strain evidence="3">JCM19296</strain>
    </source>
</reference>
<comment type="caution">
    <text evidence="2">The sequence shown here is derived from an EMBL/GenBank/DDBJ whole genome shotgun (WGS) entry which is preliminary data.</text>
</comment>
<dbReference type="EMBL" id="BBLG01000001">
    <property type="protein sequence ID" value="GAK75081.1"/>
    <property type="molecule type" value="Genomic_DNA"/>
</dbReference>